<dbReference type="PROSITE" id="PS51186">
    <property type="entry name" value="GNAT"/>
    <property type="match status" value="1"/>
</dbReference>
<proteinExistence type="predicted"/>
<dbReference type="GO" id="GO:0016747">
    <property type="term" value="F:acyltransferase activity, transferring groups other than amino-acyl groups"/>
    <property type="evidence" value="ECO:0007669"/>
    <property type="project" value="InterPro"/>
</dbReference>
<dbReference type="EMBL" id="SHBI01000004">
    <property type="protein sequence ID" value="RZO21419.1"/>
    <property type="molecule type" value="Genomic_DNA"/>
</dbReference>
<name>A0A520MJM9_9GAMM</name>
<accession>A0A520MJM9</accession>
<dbReference type="InterPro" id="IPR000182">
    <property type="entry name" value="GNAT_dom"/>
</dbReference>
<dbReference type="Gene3D" id="3.40.630.30">
    <property type="match status" value="1"/>
</dbReference>
<evidence type="ECO:0000259" key="1">
    <source>
        <dbReference type="PROSITE" id="PS51186"/>
    </source>
</evidence>
<evidence type="ECO:0000313" key="3">
    <source>
        <dbReference type="Proteomes" id="UP000315782"/>
    </source>
</evidence>
<dbReference type="InterPro" id="IPR016181">
    <property type="entry name" value="Acyl_CoA_acyltransferase"/>
</dbReference>
<sequence>MKTLEINYIWKNFSQLSTDELYAIINLRQKVFVVEQDCPYIDADYNDQDAFHLLGYMDNELVAYLRAFPPGTMYEGSSLGRILVEINSRGQSLGKNVTQKGVNFLQKNYPNDEIIISAQHRLEYFYNELGFNSRGNVYLEDDIDHIQMFLEPCEINQ</sequence>
<dbReference type="Proteomes" id="UP000315782">
    <property type="component" value="Unassembled WGS sequence"/>
</dbReference>
<organism evidence="2 3">
    <name type="scientific">SAR86 cluster bacterium</name>
    <dbReference type="NCBI Taxonomy" id="2030880"/>
    <lineage>
        <taxon>Bacteria</taxon>
        <taxon>Pseudomonadati</taxon>
        <taxon>Pseudomonadota</taxon>
        <taxon>Gammaproteobacteria</taxon>
        <taxon>SAR86 cluster</taxon>
    </lineage>
</organism>
<evidence type="ECO:0000313" key="2">
    <source>
        <dbReference type="EMBL" id="RZO21419.1"/>
    </source>
</evidence>
<protein>
    <submittedName>
        <fullName evidence="2">GNAT family N-acetyltransferase</fullName>
    </submittedName>
</protein>
<dbReference type="SUPFAM" id="SSF55729">
    <property type="entry name" value="Acyl-CoA N-acyltransferases (Nat)"/>
    <property type="match status" value="1"/>
</dbReference>
<dbReference type="AlphaFoldDB" id="A0A520MJM9"/>
<feature type="domain" description="N-acetyltransferase" evidence="1">
    <location>
        <begin position="11"/>
        <end position="153"/>
    </location>
</feature>
<keyword evidence="2" id="KW-0808">Transferase</keyword>
<reference evidence="2 3" key="1">
    <citation type="submission" date="2019-02" db="EMBL/GenBank/DDBJ databases">
        <title>Prokaryotic population dynamics and viral predation in marine succession experiment using metagenomics: the confinement effect.</title>
        <authorList>
            <person name="Haro-Moreno J.M."/>
            <person name="Rodriguez-Valera F."/>
            <person name="Lopez-Perez M."/>
        </authorList>
    </citation>
    <scope>NUCLEOTIDE SEQUENCE [LARGE SCALE GENOMIC DNA]</scope>
    <source>
        <strain evidence="2">MED-G163</strain>
    </source>
</reference>
<dbReference type="Pfam" id="PF13673">
    <property type="entry name" value="Acetyltransf_10"/>
    <property type="match status" value="1"/>
</dbReference>
<gene>
    <name evidence="2" type="ORF">EVA96_01460</name>
</gene>
<comment type="caution">
    <text evidence="2">The sequence shown here is derived from an EMBL/GenBank/DDBJ whole genome shotgun (WGS) entry which is preliminary data.</text>
</comment>